<dbReference type="InterPro" id="IPR052736">
    <property type="entry name" value="Stf3_sulfotransferase"/>
</dbReference>
<sequence length="379" mass="44769">MSSRKHPIQHLTRQIKANDGFSSDNFGRISAFYLKLLIQEPFRLYERLRFSEAINTHSLTKDPIFIIGHWRSGTSFLQYLLSQDPQFGYMNKFQVVFPDTFLGSEHMLKSLVNKIPQTLSLIRDAQNMSINLELDSPSEIEIALTTMISPTSLHWGHIFPQEAWHYFNKYLFFETATDQEIQQWKRDYRHLIQKTSLKNDGRQLLIKSPGNSCRIDKLLELYPDAKFIFIHRNPYDVFYSSKKLWNTLLDNLALQDYSKKEREEAIIAVYEKLMSRYIEQKGMVPTNQLAEIRFEHFITDPIKELSKVYEQLEISGLNTAKPEFEQFLSQKESGKSSDYTYRDNDLAKINRRWKFAFDHWNYSIMHTEQSSKREGLAET</sequence>
<dbReference type="PANTHER" id="PTHR36451">
    <property type="entry name" value="PAPS-DEPENDENT SULFOTRANSFERASE STF3"/>
    <property type="match status" value="1"/>
</dbReference>
<accession>A0A6M1T8M9</accession>
<dbReference type="EMBL" id="JAALLS010000001">
    <property type="protein sequence ID" value="NGP86742.1"/>
    <property type="molecule type" value="Genomic_DNA"/>
</dbReference>
<dbReference type="Gene3D" id="3.40.50.300">
    <property type="entry name" value="P-loop containing nucleotide triphosphate hydrolases"/>
    <property type="match status" value="1"/>
</dbReference>
<dbReference type="PANTHER" id="PTHR36451:SF1">
    <property type="entry name" value="OMEGA-HYDROXY-BETA-DIHYDROMENAQUINONE-9 SULFOTRANSFERASE STF3"/>
    <property type="match status" value="1"/>
</dbReference>
<reference evidence="1 2" key="1">
    <citation type="submission" date="2020-02" db="EMBL/GenBank/DDBJ databases">
        <title>Aliifodinibius halophilus 2W32, complete genome.</title>
        <authorList>
            <person name="Li Y."/>
            <person name="Wu S."/>
        </authorList>
    </citation>
    <scope>NUCLEOTIDE SEQUENCE [LARGE SCALE GENOMIC DNA]</scope>
    <source>
        <strain evidence="1 2">2W32</strain>
    </source>
</reference>
<dbReference type="GO" id="GO:0016740">
    <property type="term" value="F:transferase activity"/>
    <property type="evidence" value="ECO:0007669"/>
    <property type="project" value="UniProtKB-KW"/>
</dbReference>
<gene>
    <name evidence="1" type="ORF">G3569_00135</name>
</gene>
<proteinExistence type="predicted"/>
<keyword evidence="2" id="KW-1185">Reference proteome</keyword>
<name>A0A6M1T8M9_9BACT</name>
<keyword evidence="1" id="KW-0808">Transferase</keyword>
<organism evidence="1 2">
    <name type="scientific">Fodinibius halophilus</name>
    <dbReference type="NCBI Taxonomy" id="1736908"/>
    <lineage>
        <taxon>Bacteria</taxon>
        <taxon>Pseudomonadati</taxon>
        <taxon>Balneolota</taxon>
        <taxon>Balneolia</taxon>
        <taxon>Balneolales</taxon>
        <taxon>Balneolaceae</taxon>
        <taxon>Fodinibius</taxon>
    </lineage>
</organism>
<protein>
    <submittedName>
        <fullName evidence="1">Sulfotransferase</fullName>
    </submittedName>
</protein>
<dbReference type="Pfam" id="PF13469">
    <property type="entry name" value="Sulfotransfer_3"/>
    <property type="match status" value="1"/>
</dbReference>
<dbReference type="Proteomes" id="UP000479132">
    <property type="component" value="Unassembled WGS sequence"/>
</dbReference>
<evidence type="ECO:0000313" key="2">
    <source>
        <dbReference type="Proteomes" id="UP000479132"/>
    </source>
</evidence>
<dbReference type="AlphaFoldDB" id="A0A6M1T8M9"/>
<comment type="caution">
    <text evidence="1">The sequence shown here is derived from an EMBL/GenBank/DDBJ whole genome shotgun (WGS) entry which is preliminary data.</text>
</comment>
<evidence type="ECO:0000313" key="1">
    <source>
        <dbReference type="EMBL" id="NGP86742.1"/>
    </source>
</evidence>
<dbReference type="SUPFAM" id="SSF52540">
    <property type="entry name" value="P-loop containing nucleoside triphosphate hydrolases"/>
    <property type="match status" value="1"/>
</dbReference>
<dbReference type="InterPro" id="IPR027417">
    <property type="entry name" value="P-loop_NTPase"/>
</dbReference>
<dbReference type="RefSeq" id="WP_165264837.1">
    <property type="nucleotide sequence ID" value="NZ_JAALLS010000001.1"/>
</dbReference>